<dbReference type="OrthoDB" id="6077919at2759"/>
<keyword evidence="3" id="KW-1185">Reference proteome</keyword>
<protein>
    <submittedName>
        <fullName evidence="4">Pre-mRNA-splicing factor SLU7</fullName>
    </submittedName>
</protein>
<feature type="region of interest" description="Disordered" evidence="1">
    <location>
        <begin position="21"/>
        <end position="48"/>
    </location>
</feature>
<reference evidence="2 3" key="2">
    <citation type="submission" date="2018-11" db="EMBL/GenBank/DDBJ databases">
        <authorList>
            <consortium name="Pathogen Informatics"/>
        </authorList>
    </citation>
    <scope>NUCLEOTIDE SEQUENCE [LARGE SCALE GENOMIC DNA]</scope>
</reference>
<evidence type="ECO:0000313" key="2">
    <source>
        <dbReference type="EMBL" id="VDK55766.1"/>
    </source>
</evidence>
<dbReference type="AlphaFoldDB" id="A0A183DDC4"/>
<proteinExistence type="predicted"/>
<dbReference type="Proteomes" id="UP000271098">
    <property type="component" value="Unassembled WGS sequence"/>
</dbReference>
<sequence length="108" mass="12313">MMTFWNQDMLHHRKYMTKVASSVPTTSDSFSAETAYRDQRTRRRRRGEVVNPANTLDGLVAKRAIDIGAKDSLYKRYLAEAEAIEGPSDDQEIKVSKHLDPFLLNPDA</sequence>
<accession>A0A183DDC4</accession>
<gene>
    <name evidence="2" type="ORF">GPUH_LOCUS6715</name>
</gene>
<reference evidence="4" key="1">
    <citation type="submission" date="2016-06" db="UniProtKB">
        <authorList>
            <consortium name="WormBaseParasite"/>
        </authorList>
    </citation>
    <scope>IDENTIFICATION</scope>
</reference>
<evidence type="ECO:0000313" key="3">
    <source>
        <dbReference type="Proteomes" id="UP000271098"/>
    </source>
</evidence>
<dbReference type="WBParaSite" id="GPUH_0000672401-mRNA-1">
    <property type="protein sequence ID" value="GPUH_0000672401-mRNA-1"/>
    <property type="gene ID" value="GPUH_0000672401"/>
</dbReference>
<dbReference type="EMBL" id="UYRT01016207">
    <property type="protein sequence ID" value="VDK55766.1"/>
    <property type="molecule type" value="Genomic_DNA"/>
</dbReference>
<evidence type="ECO:0000256" key="1">
    <source>
        <dbReference type="SAM" id="MobiDB-lite"/>
    </source>
</evidence>
<name>A0A183DDC4_9BILA</name>
<organism evidence="4">
    <name type="scientific">Gongylonema pulchrum</name>
    <dbReference type="NCBI Taxonomy" id="637853"/>
    <lineage>
        <taxon>Eukaryota</taxon>
        <taxon>Metazoa</taxon>
        <taxon>Ecdysozoa</taxon>
        <taxon>Nematoda</taxon>
        <taxon>Chromadorea</taxon>
        <taxon>Rhabditida</taxon>
        <taxon>Spirurina</taxon>
        <taxon>Spiruromorpha</taxon>
        <taxon>Spiruroidea</taxon>
        <taxon>Gongylonematidae</taxon>
        <taxon>Gongylonema</taxon>
    </lineage>
</organism>
<feature type="compositionally biased region" description="Polar residues" evidence="1">
    <location>
        <begin position="21"/>
        <end position="32"/>
    </location>
</feature>
<evidence type="ECO:0000313" key="4">
    <source>
        <dbReference type="WBParaSite" id="GPUH_0000672401-mRNA-1"/>
    </source>
</evidence>